<dbReference type="RefSeq" id="XP_043033808.1">
    <property type="nucleotide sequence ID" value="XM_043187467.1"/>
</dbReference>
<sequence length="160" mass="17119">MGEEEAGYCVLAGAGLCRGVPTYEQNLEWIGKMSAVGVFRSRVTPAVVGGWPVRHDVIRELWVEGEGVGGLLEWLELPKLDVLGVLGGADAAALKALVRRSGCTVRVLGVSPGDGNGPIRDVLEEARDVERLVVVGGHLEQKDDDLRKILPKLALVSFPK</sequence>
<keyword evidence="2" id="KW-1185">Reference proteome</keyword>
<dbReference type="EMBL" id="MU250573">
    <property type="protein sequence ID" value="KAG7440308.1"/>
    <property type="molecule type" value="Genomic_DNA"/>
</dbReference>
<gene>
    <name evidence="1" type="ORF">BT62DRAFT_938114</name>
</gene>
<dbReference type="GeneID" id="66109764"/>
<reference evidence="1" key="1">
    <citation type="submission" date="2020-11" db="EMBL/GenBank/DDBJ databases">
        <title>Adaptations for nitrogen fixation in a non-lichenized fungal sporocarp promotes dispersal by wood-feeding termites.</title>
        <authorList>
            <consortium name="DOE Joint Genome Institute"/>
            <person name="Koch R.A."/>
            <person name="Yoon G."/>
            <person name="Arayal U."/>
            <person name="Lail K."/>
            <person name="Amirebrahimi M."/>
            <person name="Labutti K."/>
            <person name="Lipzen A."/>
            <person name="Riley R."/>
            <person name="Barry K."/>
            <person name="Henrissat B."/>
            <person name="Grigoriev I.V."/>
            <person name="Herr J.R."/>
            <person name="Aime M.C."/>
        </authorList>
    </citation>
    <scope>NUCLEOTIDE SEQUENCE</scope>
    <source>
        <strain evidence="1">MCA 3950</strain>
    </source>
</reference>
<organism evidence="1 2">
    <name type="scientific">Guyanagaster necrorhizus</name>
    <dbReference type="NCBI Taxonomy" id="856835"/>
    <lineage>
        <taxon>Eukaryota</taxon>
        <taxon>Fungi</taxon>
        <taxon>Dikarya</taxon>
        <taxon>Basidiomycota</taxon>
        <taxon>Agaricomycotina</taxon>
        <taxon>Agaricomycetes</taxon>
        <taxon>Agaricomycetidae</taxon>
        <taxon>Agaricales</taxon>
        <taxon>Marasmiineae</taxon>
        <taxon>Physalacriaceae</taxon>
        <taxon>Guyanagaster</taxon>
    </lineage>
</organism>
<proteinExistence type="predicted"/>
<evidence type="ECO:0000313" key="2">
    <source>
        <dbReference type="Proteomes" id="UP000812287"/>
    </source>
</evidence>
<dbReference type="OrthoDB" id="2934276at2759"/>
<dbReference type="AlphaFoldDB" id="A0A9P7VG34"/>
<accession>A0A9P7VG34</accession>
<comment type="caution">
    <text evidence="1">The sequence shown here is derived from an EMBL/GenBank/DDBJ whole genome shotgun (WGS) entry which is preliminary data.</text>
</comment>
<dbReference type="Proteomes" id="UP000812287">
    <property type="component" value="Unassembled WGS sequence"/>
</dbReference>
<evidence type="ECO:0000313" key="1">
    <source>
        <dbReference type="EMBL" id="KAG7440308.1"/>
    </source>
</evidence>
<protein>
    <submittedName>
        <fullName evidence="1">Uncharacterized protein</fullName>
    </submittedName>
</protein>
<name>A0A9P7VG34_9AGAR</name>